<comment type="caution">
    <text evidence="4">The sequence shown here is derived from an EMBL/GenBank/DDBJ whole genome shotgun (WGS) entry which is preliminary data.</text>
</comment>
<dbReference type="AlphaFoldDB" id="A0AAE3JR06"/>
<protein>
    <recommendedName>
        <fullName evidence="3">Ribose-5-phosphate isomerase A</fullName>
        <ecNumber evidence="3">5.3.1.6</ecNumber>
    </recommendedName>
    <alternativeName>
        <fullName evidence="3">Phosphoriboisomerase A</fullName>
        <shortName evidence="3">PRI</shortName>
    </alternativeName>
</protein>
<gene>
    <name evidence="3 4" type="primary">rpiA</name>
    <name evidence="4" type="ORF">K8352_18230</name>
</gene>
<dbReference type="GO" id="GO:0004751">
    <property type="term" value="F:ribose-5-phosphate isomerase activity"/>
    <property type="evidence" value="ECO:0007669"/>
    <property type="project" value="UniProtKB-UniRule"/>
</dbReference>
<feature type="active site" description="Proton acceptor" evidence="3">
    <location>
        <position position="105"/>
    </location>
</feature>
<dbReference type="PANTHER" id="PTHR11934:SF0">
    <property type="entry name" value="RIBOSE-5-PHOSPHATE ISOMERASE"/>
    <property type="match status" value="1"/>
</dbReference>
<dbReference type="CDD" id="cd01398">
    <property type="entry name" value="RPI_A"/>
    <property type="match status" value="1"/>
</dbReference>
<dbReference type="NCBIfam" id="NF001924">
    <property type="entry name" value="PRK00702.1"/>
    <property type="match status" value="1"/>
</dbReference>
<dbReference type="SUPFAM" id="SSF75445">
    <property type="entry name" value="D-ribose-5-phosphate isomerase (RpiA), lid domain"/>
    <property type="match status" value="1"/>
</dbReference>
<evidence type="ECO:0000256" key="2">
    <source>
        <dbReference type="ARBA" id="ARBA00023235"/>
    </source>
</evidence>
<dbReference type="Proteomes" id="UP001200642">
    <property type="component" value="Unassembled WGS sequence"/>
</dbReference>
<dbReference type="GO" id="GO:0006014">
    <property type="term" value="P:D-ribose metabolic process"/>
    <property type="evidence" value="ECO:0007669"/>
    <property type="project" value="TreeGrafter"/>
</dbReference>
<dbReference type="PANTHER" id="PTHR11934">
    <property type="entry name" value="RIBOSE-5-PHOSPHATE ISOMERASE"/>
    <property type="match status" value="1"/>
</dbReference>
<sequence>MSQENEKRSAAIEAVKLIRSGMTIGLGSGSTAAYMIQELGKKIANGLKIRGVTSSKNTEKLAIEARIPLIALHEAKIVDINIDGADEFDPYMQLIKGGGGALLREKIVAYNSKCNVVIADSTKEVPRLGKFKLPIETIPFATGNIIDLLAKERLKPQLRKAGNDLYITDENNYIVDLDILGFTNLAQLEERLLKIPGIVETGLFLETTHKIIVGHGSSTKTIDR</sequence>
<name>A0AAE3JR06_9FLAO</name>
<reference evidence="4" key="1">
    <citation type="submission" date="2023-02" db="EMBL/GenBank/DDBJ databases">
        <title>Genome of Flavobacteriaceae gen. nov. sp. strain F89.</title>
        <authorList>
            <person name="Wang Y."/>
        </authorList>
    </citation>
    <scope>NUCLEOTIDE SEQUENCE</scope>
    <source>
        <strain evidence="4">F89</strain>
    </source>
</reference>
<evidence type="ECO:0000256" key="3">
    <source>
        <dbReference type="HAMAP-Rule" id="MF_00170"/>
    </source>
</evidence>
<evidence type="ECO:0000313" key="5">
    <source>
        <dbReference type="Proteomes" id="UP001200642"/>
    </source>
</evidence>
<comment type="catalytic activity">
    <reaction evidence="1 3">
        <text>aldehydo-D-ribose 5-phosphate = D-ribulose 5-phosphate</text>
        <dbReference type="Rhea" id="RHEA:14657"/>
        <dbReference type="ChEBI" id="CHEBI:58121"/>
        <dbReference type="ChEBI" id="CHEBI:58273"/>
        <dbReference type="EC" id="5.3.1.6"/>
    </reaction>
</comment>
<dbReference type="InterPro" id="IPR004788">
    <property type="entry name" value="Ribose5P_isomerase_type_A"/>
</dbReference>
<keyword evidence="5" id="KW-1185">Reference proteome</keyword>
<dbReference type="Gene3D" id="3.30.70.260">
    <property type="match status" value="1"/>
</dbReference>
<comment type="pathway">
    <text evidence="3">Carbohydrate degradation; pentose phosphate pathway; D-ribose 5-phosphate from D-ribulose 5-phosphate (non-oxidative stage): step 1/1.</text>
</comment>
<proteinExistence type="inferred from homology"/>
<dbReference type="EMBL" id="JAIRBC010000041">
    <property type="protein sequence ID" value="MCG2462706.1"/>
    <property type="molecule type" value="Genomic_DNA"/>
</dbReference>
<dbReference type="EC" id="5.3.1.6" evidence="3"/>
<dbReference type="FunFam" id="3.40.50.1360:FF:000001">
    <property type="entry name" value="Ribose-5-phosphate isomerase A"/>
    <property type="match status" value="1"/>
</dbReference>
<dbReference type="GO" id="GO:0005829">
    <property type="term" value="C:cytosol"/>
    <property type="evidence" value="ECO:0007669"/>
    <property type="project" value="TreeGrafter"/>
</dbReference>
<feature type="binding site" evidence="3">
    <location>
        <begin position="96"/>
        <end position="99"/>
    </location>
    <ligand>
        <name>substrate</name>
    </ligand>
</feature>
<accession>A0AAE3JR06</accession>
<dbReference type="RefSeq" id="WP_317903842.1">
    <property type="nucleotide sequence ID" value="NZ_JAIRBC010000041.1"/>
</dbReference>
<evidence type="ECO:0000256" key="1">
    <source>
        <dbReference type="ARBA" id="ARBA00001713"/>
    </source>
</evidence>
<feature type="binding site" evidence="3">
    <location>
        <position position="123"/>
    </location>
    <ligand>
        <name>substrate</name>
    </ligand>
</feature>
<comment type="function">
    <text evidence="3">Catalyzes the reversible conversion of ribose-5-phosphate to ribulose 5-phosphate.</text>
</comment>
<organism evidence="4 5">
    <name type="scientific">Cerina litoralis</name>
    <dbReference type="NCBI Taxonomy" id="2874477"/>
    <lineage>
        <taxon>Bacteria</taxon>
        <taxon>Pseudomonadati</taxon>
        <taxon>Bacteroidota</taxon>
        <taxon>Flavobacteriia</taxon>
        <taxon>Flavobacteriales</taxon>
        <taxon>Flavobacteriaceae</taxon>
        <taxon>Cerina</taxon>
    </lineage>
</organism>
<comment type="subunit">
    <text evidence="3">Homodimer.</text>
</comment>
<dbReference type="InterPro" id="IPR020672">
    <property type="entry name" value="Ribose5P_isomerase_typA_subgr"/>
</dbReference>
<dbReference type="HAMAP" id="MF_00170">
    <property type="entry name" value="Rib_5P_isom_A"/>
    <property type="match status" value="1"/>
</dbReference>
<dbReference type="SUPFAM" id="SSF100950">
    <property type="entry name" value="NagB/RpiA/CoA transferase-like"/>
    <property type="match status" value="1"/>
</dbReference>
<comment type="similarity">
    <text evidence="3">Belongs to the ribose 5-phosphate isomerase family.</text>
</comment>
<dbReference type="NCBIfam" id="TIGR00021">
    <property type="entry name" value="rpiA"/>
    <property type="match status" value="1"/>
</dbReference>
<dbReference type="InterPro" id="IPR037171">
    <property type="entry name" value="NagB/RpiA_transferase-like"/>
</dbReference>
<dbReference type="Pfam" id="PF06026">
    <property type="entry name" value="Rib_5-P_isom_A"/>
    <property type="match status" value="1"/>
</dbReference>
<evidence type="ECO:0000313" key="4">
    <source>
        <dbReference type="EMBL" id="MCG2462706.1"/>
    </source>
</evidence>
<keyword evidence="2 3" id="KW-0413">Isomerase</keyword>
<feature type="binding site" evidence="3">
    <location>
        <begin position="28"/>
        <end position="31"/>
    </location>
    <ligand>
        <name>substrate</name>
    </ligand>
</feature>
<feature type="binding site" evidence="3">
    <location>
        <begin position="83"/>
        <end position="86"/>
    </location>
    <ligand>
        <name>substrate</name>
    </ligand>
</feature>
<dbReference type="GO" id="GO:0009052">
    <property type="term" value="P:pentose-phosphate shunt, non-oxidative branch"/>
    <property type="evidence" value="ECO:0007669"/>
    <property type="project" value="UniProtKB-UniRule"/>
</dbReference>
<dbReference type="Gene3D" id="3.40.50.1360">
    <property type="match status" value="1"/>
</dbReference>